<sequence>MAIGDAAAAAGLATYTSNQDIRLGYENDNRRGDEIAAVMARTTRVENRNIVNAGLSSAQTDGSGTISVAHGLGVIPKGVTVSVVTGSTIPEHLTAVVVNGSISRTNFAFRVYRHDDGRNGQAFTGNTVQFTWVAVG</sequence>
<evidence type="ECO:0000313" key="3">
    <source>
        <dbReference type="Proteomes" id="UP000321154"/>
    </source>
</evidence>
<dbReference type="RefSeq" id="WP_146851953.1">
    <property type="nucleotide sequence ID" value="NZ_BAAAHR010000002.1"/>
</dbReference>
<evidence type="ECO:0000313" key="1">
    <source>
        <dbReference type="EMBL" id="GEK81850.1"/>
    </source>
</evidence>
<keyword evidence="3" id="KW-1185">Reference proteome</keyword>
<proteinExistence type="predicted"/>
<accession>A0A7W3JGK4</accession>
<dbReference type="EMBL" id="JACGWW010000001">
    <property type="protein sequence ID" value="MBA8812433.1"/>
    <property type="molecule type" value="Genomic_DNA"/>
</dbReference>
<protein>
    <submittedName>
        <fullName evidence="2">Uncharacterized protein</fullName>
    </submittedName>
</protein>
<dbReference type="Proteomes" id="UP000522688">
    <property type="component" value="Unassembled WGS sequence"/>
</dbReference>
<dbReference type="AlphaFoldDB" id="A0A7W3JGK4"/>
<reference evidence="1 3" key="1">
    <citation type="submission" date="2019-07" db="EMBL/GenBank/DDBJ databases">
        <title>Whole genome shotgun sequence of Frigoribacterium faeni NBRC 103066.</title>
        <authorList>
            <person name="Hosoyama A."/>
            <person name="Uohara A."/>
            <person name="Ohji S."/>
            <person name="Ichikawa N."/>
        </authorList>
    </citation>
    <scope>NUCLEOTIDE SEQUENCE [LARGE SCALE GENOMIC DNA]</scope>
    <source>
        <strain evidence="1 3">NBRC 103066</strain>
    </source>
</reference>
<dbReference type="Proteomes" id="UP000321154">
    <property type="component" value="Unassembled WGS sequence"/>
</dbReference>
<comment type="caution">
    <text evidence="2">The sequence shown here is derived from an EMBL/GenBank/DDBJ whole genome shotgun (WGS) entry which is preliminary data.</text>
</comment>
<dbReference type="EMBL" id="BJUV01000001">
    <property type="protein sequence ID" value="GEK81850.1"/>
    <property type="molecule type" value="Genomic_DNA"/>
</dbReference>
<gene>
    <name evidence="2" type="ORF">FB463_000657</name>
    <name evidence="1" type="ORF">FFA01_01590</name>
</gene>
<organism evidence="2 4">
    <name type="scientific">Frigoribacterium faeni</name>
    <dbReference type="NCBI Taxonomy" id="145483"/>
    <lineage>
        <taxon>Bacteria</taxon>
        <taxon>Bacillati</taxon>
        <taxon>Actinomycetota</taxon>
        <taxon>Actinomycetes</taxon>
        <taxon>Micrococcales</taxon>
        <taxon>Microbacteriaceae</taxon>
        <taxon>Frigoribacterium</taxon>
    </lineage>
</organism>
<reference evidence="2 4" key="2">
    <citation type="submission" date="2020-07" db="EMBL/GenBank/DDBJ databases">
        <title>Sequencing the genomes of 1000 actinobacteria strains.</title>
        <authorList>
            <person name="Klenk H.-P."/>
        </authorList>
    </citation>
    <scope>NUCLEOTIDE SEQUENCE [LARGE SCALE GENOMIC DNA]</scope>
    <source>
        <strain evidence="2 4">DSM 10309</strain>
    </source>
</reference>
<evidence type="ECO:0000313" key="2">
    <source>
        <dbReference type="EMBL" id="MBA8812433.1"/>
    </source>
</evidence>
<name>A0A7W3JGK4_9MICO</name>
<evidence type="ECO:0000313" key="4">
    <source>
        <dbReference type="Proteomes" id="UP000522688"/>
    </source>
</evidence>